<evidence type="ECO:0000256" key="3">
    <source>
        <dbReference type="ARBA" id="ARBA00022448"/>
    </source>
</evidence>
<sequence length="120" mass="13478">QRKNPFSNDDRRASKALHIHRGDPTYGRPPEGSRTEQRGKDAHLHVGKELEELCSIIRSTGEVGDDGHVSVTFGRLFETYVTISNKVVGILLRARKHGLVNFEGEMLWQGKDDNVTITLL</sequence>
<feature type="non-terminal residue" evidence="19">
    <location>
        <position position="1"/>
    </location>
</feature>
<name>A0A7K6B8A7_UPUEP</name>
<gene>
    <name evidence="19" type="primary">Abra_1</name>
    <name evidence="19" type="ORF">UPUEPO_R11246</name>
</gene>
<evidence type="ECO:0000256" key="5">
    <source>
        <dbReference type="ARBA" id="ARBA00022553"/>
    </source>
</evidence>
<keyword evidence="11" id="KW-0009">Actin-binding</keyword>
<dbReference type="FunFam" id="1.10.10.1540:FF:000001">
    <property type="entry name" value="Actin-binding Rho-activating protein a"/>
    <property type="match status" value="1"/>
</dbReference>
<proteinExistence type="predicted"/>
<evidence type="ECO:0000256" key="11">
    <source>
        <dbReference type="ARBA" id="ARBA00023203"/>
    </source>
</evidence>
<evidence type="ECO:0000256" key="14">
    <source>
        <dbReference type="ARBA" id="ARBA00063019"/>
    </source>
</evidence>
<dbReference type="InterPro" id="IPR038095">
    <property type="entry name" value="Costars_sf"/>
</dbReference>
<protein>
    <recommendedName>
        <fullName evidence="15">Actin-binding Rho-activating protein</fullName>
    </recommendedName>
    <alternativeName>
        <fullName evidence="16">Striated muscle activator of Rho-dependent signaling</fullName>
    </alternativeName>
</protein>
<evidence type="ECO:0000256" key="10">
    <source>
        <dbReference type="ARBA" id="ARBA00023163"/>
    </source>
</evidence>
<feature type="domain" description="Costars" evidence="18">
    <location>
        <begin position="44"/>
        <end position="120"/>
    </location>
</feature>
<keyword evidence="10" id="KW-0804">Transcription</keyword>
<comment type="subunit">
    <text evidence="14">Binds F-actin and ABLIM1, ABLIM2 and ABLIM3. Interaction with ABLIM2 and ABLIM3 enhances activity.</text>
</comment>
<dbReference type="Pfam" id="PF14705">
    <property type="entry name" value="Costars"/>
    <property type="match status" value="1"/>
</dbReference>
<dbReference type="EMBL" id="VZRI01010147">
    <property type="protein sequence ID" value="NWU98051.1"/>
    <property type="molecule type" value="Genomic_DNA"/>
</dbReference>
<comment type="function">
    <text evidence="13">Acts as an activator of serum response factor (SRF)-dependent transcription possibly by inducing nuclear translocation of MKL1 or MKL2 and through a mechanism requiring Rho-actin signaling.</text>
</comment>
<keyword evidence="12" id="KW-0206">Cytoskeleton</keyword>
<dbReference type="SMART" id="SM01283">
    <property type="entry name" value="Costars"/>
    <property type="match status" value="1"/>
</dbReference>
<comment type="subcellular location">
    <subcellularLocation>
        <location evidence="2">Cytoplasm</location>
        <location evidence="2">Cytoskeleton</location>
    </subcellularLocation>
    <subcellularLocation>
        <location evidence="1">Cytoplasm</location>
        <location evidence="1">Myofibril</location>
        <location evidence="1">Sarcomere</location>
    </subcellularLocation>
</comment>
<evidence type="ECO:0000256" key="1">
    <source>
        <dbReference type="ARBA" id="ARBA00004204"/>
    </source>
</evidence>
<dbReference type="InterPro" id="IPR026111">
    <property type="entry name" value="Abra"/>
</dbReference>
<organism evidence="19 20">
    <name type="scientific">Upupa epops</name>
    <name type="common">Eurasian hoopoe</name>
    <dbReference type="NCBI Taxonomy" id="57439"/>
    <lineage>
        <taxon>Eukaryota</taxon>
        <taxon>Metazoa</taxon>
        <taxon>Chordata</taxon>
        <taxon>Craniata</taxon>
        <taxon>Vertebrata</taxon>
        <taxon>Euteleostomi</taxon>
        <taxon>Archelosauria</taxon>
        <taxon>Archosauria</taxon>
        <taxon>Dinosauria</taxon>
        <taxon>Saurischia</taxon>
        <taxon>Theropoda</taxon>
        <taxon>Coelurosauria</taxon>
        <taxon>Aves</taxon>
        <taxon>Neognathae</taxon>
        <taxon>Neoaves</taxon>
        <taxon>Telluraves</taxon>
        <taxon>Coraciimorphae</taxon>
        <taxon>Bucerotiformes</taxon>
        <taxon>Upupidae</taxon>
        <taxon>Upupa</taxon>
    </lineage>
</organism>
<feature type="non-terminal residue" evidence="19">
    <location>
        <position position="120"/>
    </location>
</feature>
<dbReference type="InterPro" id="IPR027817">
    <property type="entry name" value="Costars_dom"/>
</dbReference>
<keyword evidence="4" id="KW-0963">Cytoplasm</keyword>
<keyword evidence="8" id="KW-0805">Transcription regulation</keyword>
<keyword evidence="6" id="KW-0653">Protein transport</keyword>
<feature type="compositionally biased region" description="Basic and acidic residues" evidence="17">
    <location>
        <begin position="31"/>
        <end position="40"/>
    </location>
</feature>
<feature type="region of interest" description="Disordered" evidence="17">
    <location>
        <begin position="1"/>
        <end position="40"/>
    </location>
</feature>
<evidence type="ECO:0000256" key="4">
    <source>
        <dbReference type="ARBA" id="ARBA00022490"/>
    </source>
</evidence>
<dbReference type="PANTHER" id="PTHR22739:SF22">
    <property type="entry name" value="COSTARS DOMAIN-CONTAINING PROTEIN"/>
    <property type="match status" value="1"/>
</dbReference>
<evidence type="ECO:0000256" key="7">
    <source>
        <dbReference type="ARBA" id="ARBA00023010"/>
    </source>
</evidence>
<dbReference type="GO" id="GO:0030017">
    <property type="term" value="C:sarcomere"/>
    <property type="evidence" value="ECO:0007669"/>
    <property type="project" value="UniProtKB-SubCell"/>
</dbReference>
<keyword evidence="9" id="KW-0010">Activator</keyword>
<dbReference type="AlphaFoldDB" id="A0A7K6B8A7"/>
<evidence type="ECO:0000256" key="6">
    <source>
        <dbReference type="ARBA" id="ARBA00022927"/>
    </source>
</evidence>
<evidence type="ECO:0000313" key="20">
    <source>
        <dbReference type="Proteomes" id="UP000544127"/>
    </source>
</evidence>
<dbReference type="OrthoDB" id="9871914at2759"/>
<dbReference type="GO" id="GO:0035025">
    <property type="term" value="P:positive regulation of Rho protein signal transduction"/>
    <property type="evidence" value="ECO:0007669"/>
    <property type="project" value="InterPro"/>
</dbReference>
<dbReference type="PANTHER" id="PTHR22739">
    <property type="entry name" value="STRIATED MUSCLE ACTIVATOR OF RHO-DEPENDENT SIGNALING-RELATED"/>
    <property type="match status" value="1"/>
</dbReference>
<dbReference type="GO" id="GO:0015031">
    <property type="term" value="P:protein transport"/>
    <property type="evidence" value="ECO:0007669"/>
    <property type="project" value="UniProtKB-KW"/>
</dbReference>
<keyword evidence="7" id="KW-0811">Translocation</keyword>
<dbReference type="Proteomes" id="UP000544127">
    <property type="component" value="Unassembled WGS sequence"/>
</dbReference>
<evidence type="ECO:0000256" key="16">
    <source>
        <dbReference type="ARBA" id="ARBA00076363"/>
    </source>
</evidence>
<dbReference type="GO" id="GO:0045944">
    <property type="term" value="P:positive regulation of transcription by RNA polymerase II"/>
    <property type="evidence" value="ECO:0007669"/>
    <property type="project" value="TreeGrafter"/>
</dbReference>
<evidence type="ECO:0000256" key="17">
    <source>
        <dbReference type="SAM" id="MobiDB-lite"/>
    </source>
</evidence>
<evidence type="ECO:0000259" key="18">
    <source>
        <dbReference type="SMART" id="SM01283"/>
    </source>
</evidence>
<evidence type="ECO:0000256" key="2">
    <source>
        <dbReference type="ARBA" id="ARBA00004245"/>
    </source>
</evidence>
<keyword evidence="20" id="KW-1185">Reference proteome</keyword>
<evidence type="ECO:0000313" key="19">
    <source>
        <dbReference type="EMBL" id="NWU98051.1"/>
    </source>
</evidence>
<evidence type="ECO:0000256" key="15">
    <source>
        <dbReference type="ARBA" id="ARBA00073502"/>
    </source>
</evidence>
<dbReference type="Gene3D" id="1.10.10.1540">
    <property type="entry name" value="Costar domain"/>
    <property type="match status" value="1"/>
</dbReference>
<keyword evidence="3" id="KW-0813">Transport</keyword>
<evidence type="ECO:0000256" key="13">
    <source>
        <dbReference type="ARBA" id="ARBA00059783"/>
    </source>
</evidence>
<evidence type="ECO:0000256" key="12">
    <source>
        <dbReference type="ARBA" id="ARBA00023212"/>
    </source>
</evidence>
<dbReference type="GO" id="GO:0003779">
    <property type="term" value="F:actin binding"/>
    <property type="evidence" value="ECO:0007669"/>
    <property type="project" value="UniProtKB-KW"/>
</dbReference>
<dbReference type="GO" id="GO:0005856">
    <property type="term" value="C:cytoskeleton"/>
    <property type="evidence" value="ECO:0007669"/>
    <property type="project" value="UniProtKB-SubCell"/>
</dbReference>
<evidence type="ECO:0000256" key="8">
    <source>
        <dbReference type="ARBA" id="ARBA00023015"/>
    </source>
</evidence>
<accession>A0A7K6B8A7</accession>
<evidence type="ECO:0000256" key="9">
    <source>
        <dbReference type="ARBA" id="ARBA00023159"/>
    </source>
</evidence>
<keyword evidence="5" id="KW-0597">Phosphoprotein</keyword>
<comment type="caution">
    <text evidence="19">The sequence shown here is derived from an EMBL/GenBank/DDBJ whole genome shotgun (WGS) entry which is preliminary data.</text>
</comment>
<reference evidence="19 20" key="1">
    <citation type="submission" date="2019-09" db="EMBL/GenBank/DDBJ databases">
        <title>Bird 10,000 Genomes (B10K) Project - Family phase.</title>
        <authorList>
            <person name="Zhang G."/>
        </authorList>
    </citation>
    <scope>NUCLEOTIDE SEQUENCE [LARGE SCALE GENOMIC DNA]</scope>
    <source>
        <strain evidence="19">B10K-DU-012-37</strain>
    </source>
</reference>